<accession>A0AAN8MZI2</accession>
<feature type="chain" id="PRO_5042853185" evidence="2">
    <location>
        <begin position="21"/>
        <end position="290"/>
    </location>
</feature>
<dbReference type="Proteomes" id="UP001313282">
    <property type="component" value="Unassembled WGS sequence"/>
</dbReference>
<name>A0AAN8MZI2_9PEZI</name>
<feature type="compositionally biased region" description="Polar residues" evidence="1">
    <location>
        <begin position="249"/>
        <end position="270"/>
    </location>
</feature>
<gene>
    <name evidence="3" type="ORF">TWF718_007094</name>
</gene>
<protein>
    <submittedName>
        <fullName evidence="3">Uncharacterized protein</fullName>
    </submittedName>
</protein>
<comment type="caution">
    <text evidence="3">The sequence shown here is derived from an EMBL/GenBank/DDBJ whole genome shotgun (WGS) entry which is preliminary data.</text>
</comment>
<keyword evidence="2" id="KW-0732">Signal</keyword>
<evidence type="ECO:0000256" key="1">
    <source>
        <dbReference type="SAM" id="MobiDB-lite"/>
    </source>
</evidence>
<feature type="compositionally biased region" description="Acidic residues" evidence="1">
    <location>
        <begin position="175"/>
        <end position="200"/>
    </location>
</feature>
<keyword evidence="4" id="KW-1185">Reference proteome</keyword>
<feature type="signal peptide" evidence="2">
    <location>
        <begin position="1"/>
        <end position="20"/>
    </location>
</feature>
<proteinExistence type="predicted"/>
<feature type="compositionally biased region" description="Low complexity" evidence="1">
    <location>
        <begin position="201"/>
        <end position="248"/>
    </location>
</feature>
<organism evidence="3 4">
    <name type="scientific">Orbilia javanica</name>
    <dbReference type="NCBI Taxonomy" id="47235"/>
    <lineage>
        <taxon>Eukaryota</taxon>
        <taxon>Fungi</taxon>
        <taxon>Dikarya</taxon>
        <taxon>Ascomycota</taxon>
        <taxon>Pezizomycotina</taxon>
        <taxon>Orbiliomycetes</taxon>
        <taxon>Orbiliales</taxon>
        <taxon>Orbiliaceae</taxon>
        <taxon>Orbilia</taxon>
    </lineage>
</organism>
<sequence length="290" mass="30444">MFPNIIFLTVVLLTFDGVFGLNLHHLRAVESLEEGTVVGYSLPHGLTKRQSGCPIGLTQCAQDVDGVYCAPVCCFEGGAFAYGCDIGYYCSGRGAEAGCCRVGRICVGGPPPCVDNGEPAPSPTSACPADQPVCTTNVRGAPICSGTVTGPGSRSFQITGTSTRTTITTTSGTETETETTEEPETTTTEEPETTTTEEPEPTTTDETTTIEETTTFTTTSEIPEETTTTTEEPSSTEFETTEVPTVTSYPTASSNVTLTQPPPATSNSGRNSAVNLIIALMSVAITFFMF</sequence>
<dbReference type="EMBL" id="JAVHNR010000004">
    <property type="protein sequence ID" value="KAK6345167.1"/>
    <property type="molecule type" value="Genomic_DNA"/>
</dbReference>
<evidence type="ECO:0000313" key="4">
    <source>
        <dbReference type="Proteomes" id="UP001313282"/>
    </source>
</evidence>
<feature type="compositionally biased region" description="Polar residues" evidence="1">
    <location>
        <begin position="149"/>
        <end position="158"/>
    </location>
</feature>
<feature type="compositionally biased region" description="Low complexity" evidence="1">
    <location>
        <begin position="159"/>
        <end position="174"/>
    </location>
</feature>
<dbReference type="AlphaFoldDB" id="A0AAN8MZI2"/>
<evidence type="ECO:0000313" key="3">
    <source>
        <dbReference type="EMBL" id="KAK6345167.1"/>
    </source>
</evidence>
<feature type="region of interest" description="Disordered" evidence="1">
    <location>
        <begin position="149"/>
        <end position="270"/>
    </location>
</feature>
<evidence type="ECO:0000256" key="2">
    <source>
        <dbReference type="SAM" id="SignalP"/>
    </source>
</evidence>
<reference evidence="3 4" key="1">
    <citation type="submission" date="2019-10" db="EMBL/GenBank/DDBJ databases">
        <authorList>
            <person name="Palmer J.M."/>
        </authorList>
    </citation>
    <scope>NUCLEOTIDE SEQUENCE [LARGE SCALE GENOMIC DNA]</scope>
    <source>
        <strain evidence="3 4">TWF718</strain>
    </source>
</reference>